<dbReference type="AlphaFoldDB" id="A0AAP0EX42"/>
<dbReference type="EMBL" id="JBBNAF010000011">
    <property type="protein sequence ID" value="KAK9098328.1"/>
    <property type="molecule type" value="Genomic_DNA"/>
</dbReference>
<protein>
    <submittedName>
        <fullName evidence="2">Uncharacterized protein</fullName>
    </submittedName>
</protein>
<evidence type="ECO:0000256" key="1">
    <source>
        <dbReference type="SAM" id="MobiDB-lite"/>
    </source>
</evidence>
<name>A0AAP0EX42_9MAGN</name>
<reference evidence="2 3" key="1">
    <citation type="submission" date="2024-01" db="EMBL/GenBank/DDBJ databases">
        <title>Genome assemblies of Stephania.</title>
        <authorList>
            <person name="Yang L."/>
        </authorList>
    </citation>
    <scope>NUCLEOTIDE SEQUENCE [LARGE SCALE GENOMIC DNA]</scope>
    <source>
        <strain evidence="2">YNDBR</strain>
        <tissue evidence="2">Leaf</tissue>
    </source>
</reference>
<keyword evidence="3" id="KW-1185">Reference proteome</keyword>
<organism evidence="2 3">
    <name type="scientific">Stephania yunnanensis</name>
    <dbReference type="NCBI Taxonomy" id="152371"/>
    <lineage>
        <taxon>Eukaryota</taxon>
        <taxon>Viridiplantae</taxon>
        <taxon>Streptophyta</taxon>
        <taxon>Embryophyta</taxon>
        <taxon>Tracheophyta</taxon>
        <taxon>Spermatophyta</taxon>
        <taxon>Magnoliopsida</taxon>
        <taxon>Ranunculales</taxon>
        <taxon>Menispermaceae</taxon>
        <taxon>Menispermoideae</taxon>
        <taxon>Cissampelideae</taxon>
        <taxon>Stephania</taxon>
    </lineage>
</organism>
<gene>
    <name evidence="2" type="ORF">Syun_025373</name>
</gene>
<feature type="region of interest" description="Disordered" evidence="1">
    <location>
        <begin position="1"/>
        <end position="23"/>
    </location>
</feature>
<proteinExistence type="predicted"/>
<dbReference type="Proteomes" id="UP001420932">
    <property type="component" value="Unassembled WGS sequence"/>
</dbReference>
<accession>A0AAP0EX42</accession>
<evidence type="ECO:0000313" key="3">
    <source>
        <dbReference type="Proteomes" id="UP001420932"/>
    </source>
</evidence>
<sequence>MIARRKGRRPVKQSSGVSSSKILSGGQDLTVKSLNSKNNRFDSLPLNEKLSNEGQLPTIQPQVKGVHTKPGLIFLTLIIDCGVQHGQASHTNKGKGKVLEHFLSQLPVSVFREVNDSSFKNWEERGRFITKRLCELDSSLEDKVQWKFPEVDWTSTNYPENVWKVIDERGEEEDGNHRRSSSRITEDGNMLGPYVHRSLYRKSISAISNPRILSSSDGVPTLLRFSLINGNAGQFGVEQVLISR</sequence>
<evidence type="ECO:0000313" key="2">
    <source>
        <dbReference type="EMBL" id="KAK9098328.1"/>
    </source>
</evidence>
<comment type="caution">
    <text evidence="2">The sequence shown here is derived from an EMBL/GenBank/DDBJ whole genome shotgun (WGS) entry which is preliminary data.</text>
</comment>
<feature type="compositionally biased region" description="Low complexity" evidence="1">
    <location>
        <begin position="14"/>
        <end position="23"/>
    </location>
</feature>
<feature type="compositionally biased region" description="Basic residues" evidence="1">
    <location>
        <begin position="1"/>
        <end position="11"/>
    </location>
</feature>